<feature type="compositionally biased region" description="Acidic residues" evidence="1">
    <location>
        <begin position="29"/>
        <end position="42"/>
    </location>
</feature>
<evidence type="ECO:0000313" key="3">
    <source>
        <dbReference type="Proteomes" id="UP000606172"/>
    </source>
</evidence>
<proteinExistence type="predicted"/>
<organism evidence="2 3">
    <name type="scientific">Sinosporangium siamense</name>
    <dbReference type="NCBI Taxonomy" id="1367973"/>
    <lineage>
        <taxon>Bacteria</taxon>
        <taxon>Bacillati</taxon>
        <taxon>Actinomycetota</taxon>
        <taxon>Actinomycetes</taxon>
        <taxon>Streptosporangiales</taxon>
        <taxon>Streptosporangiaceae</taxon>
        <taxon>Sinosporangium</taxon>
    </lineage>
</organism>
<keyword evidence="3" id="KW-1185">Reference proteome</keyword>
<accession>A0A919RJ12</accession>
<dbReference type="RefSeq" id="WP_275410739.1">
    <property type="nucleotide sequence ID" value="NZ_BOOW01000030.1"/>
</dbReference>
<comment type="caution">
    <text evidence="2">The sequence shown here is derived from an EMBL/GenBank/DDBJ whole genome shotgun (WGS) entry which is preliminary data.</text>
</comment>
<name>A0A919RJ12_9ACTN</name>
<protein>
    <submittedName>
        <fullName evidence="2">Uncharacterized protein</fullName>
    </submittedName>
</protein>
<evidence type="ECO:0000256" key="1">
    <source>
        <dbReference type="SAM" id="MobiDB-lite"/>
    </source>
</evidence>
<feature type="region of interest" description="Disordered" evidence="1">
    <location>
        <begin position="14"/>
        <end position="42"/>
    </location>
</feature>
<evidence type="ECO:0000313" key="2">
    <source>
        <dbReference type="EMBL" id="GII94717.1"/>
    </source>
</evidence>
<sequence length="42" mass="4771">MNSFFQTIAELFGAYDDPHDGDDTHAFEPGEDMDDPDDDDDF</sequence>
<gene>
    <name evidence="2" type="ORF">Ssi02_49480</name>
</gene>
<dbReference type="EMBL" id="BOOW01000030">
    <property type="protein sequence ID" value="GII94717.1"/>
    <property type="molecule type" value="Genomic_DNA"/>
</dbReference>
<feature type="compositionally biased region" description="Basic and acidic residues" evidence="1">
    <location>
        <begin position="16"/>
        <end position="28"/>
    </location>
</feature>
<dbReference type="Proteomes" id="UP000606172">
    <property type="component" value="Unassembled WGS sequence"/>
</dbReference>
<dbReference type="AlphaFoldDB" id="A0A919RJ12"/>
<reference evidence="2" key="1">
    <citation type="submission" date="2021-01" db="EMBL/GenBank/DDBJ databases">
        <title>Whole genome shotgun sequence of Sinosporangium siamense NBRC 109515.</title>
        <authorList>
            <person name="Komaki H."/>
            <person name="Tamura T."/>
        </authorList>
    </citation>
    <scope>NUCLEOTIDE SEQUENCE</scope>
    <source>
        <strain evidence="2">NBRC 109515</strain>
    </source>
</reference>